<dbReference type="InterPro" id="IPR050216">
    <property type="entry name" value="LRR_domain-containing"/>
</dbReference>
<dbReference type="GeneID" id="54285951"/>
<dbReference type="PANTHER" id="PTHR48051:SF46">
    <property type="entry name" value="LEUCINE RICH REPEAT-CONTAINING DOMAIN PROTEIN"/>
    <property type="match status" value="1"/>
</dbReference>
<evidence type="ECO:0000256" key="2">
    <source>
        <dbReference type="ARBA" id="ARBA00022737"/>
    </source>
</evidence>
<dbReference type="SMART" id="SM00369">
    <property type="entry name" value="LRR_TYP"/>
    <property type="match status" value="2"/>
</dbReference>
<evidence type="ECO:0008006" key="6">
    <source>
        <dbReference type="Google" id="ProtNLM"/>
    </source>
</evidence>
<gene>
    <name evidence="4" type="ORF">BU24DRAFT_424626</name>
</gene>
<reference evidence="4" key="1">
    <citation type="journal article" date="2020" name="Stud. Mycol.">
        <title>101 Dothideomycetes genomes: a test case for predicting lifestyles and emergence of pathogens.</title>
        <authorList>
            <person name="Haridas S."/>
            <person name="Albert R."/>
            <person name="Binder M."/>
            <person name="Bloem J."/>
            <person name="Labutti K."/>
            <person name="Salamov A."/>
            <person name="Andreopoulos B."/>
            <person name="Baker S."/>
            <person name="Barry K."/>
            <person name="Bills G."/>
            <person name="Bluhm B."/>
            <person name="Cannon C."/>
            <person name="Castanera R."/>
            <person name="Culley D."/>
            <person name="Daum C."/>
            <person name="Ezra D."/>
            <person name="Gonzalez J."/>
            <person name="Henrissat B."/>
            <person name="Kuo A."/>
            <person name="Liang C."/>
            <person name="Lipzen A."/>
            <person name="Lutzoni F."/>
            <person name="Magnuson J."/>
            <person name="Mondo S."/>
            <person name="Nolan M."/>
            <person name="Ohm R."/>
            <person name="Pangilinan J."/>
            <person name="Park H.-J."/>
            <person name="Ramirez L."/>
            <person name="Alfaro M."/>
            <person name="Sun H."/>
            <person name="Tritt A."/>
            <person name="Yoshinaga Y."/>
            <person name="Zwiers L.-H."/>
            <person name="Turgeon B."/>
            <person name="Goodwin S."/>
            <person name="Spatafora J."/>
            <person name="Crous P."/>
            <person name="Grigoriev I."/>
        </authorList>
    </citation>
    <scope>NUCLEOTIDE SEQUENCE</scope>
    <source>
        <strain evidence="4">CBS 175.79</strain>
    </source>
</reference>
<sequence length="496" mass="55970">MAPLFPSSPPLPPIHDAPSPTSSEPPLFSSDDPFDGEDATNYISPRFKRKRVGPWYETEEPPPLIISKKSRFTRNFDSGVWLLSDDSEMAQEETKVKDTIMDPVEEAMVAHLMEGVNHNDTLYDLSRRHLEDKHIARIAALNQVIVPPQNPDTELPDEGQFRTMVPRLFVSLKENNLQFPHAELFAVENLVALTLRENSIRELPPQINKLRNLTTLDLSLNPLTSLPFELVDMARHGSLQSIRVNGCDLPTLPKAQESIRSLCRKLASARNQEFDGVYVPTLAGFNEANFSNLLDTLNVGEAARVIRILRRKQLPLGTVEPNLKAYHIGNTEVSFYNQYGELLPGSPKLPQSAAEECIFSVYLHGRRVGPPASNFRPPSGCTPLLSASMVKSLEHLTPSDVELFLLEAARSLPASVEFFLDKARENQRRFHNPLKKCTICGRNFVVAATEWLEVWYYLASELPFKRQGCSWKCVPDIPENPVDFKAHLHQRLRWAP</sequence>
<accession>A0A6A5XLD7</accession>
<dbReference type="OrthoDB" id="1517790at2759"/>
<dbReference type="SUPFAM" id="SSF52058">
    <property type="entry name" value="L domain-like"/>
    <property type="match status" value="1"/>
</dbReference>
<protein>
    <recommendedName>
        <fullName evidence="6">L domain-like protein</fullName>
    </recommendedName>
</protein>
<dbReference type="InterPro" id="IPR003591">
    <property type="entry name" value="Leu-rich_rpt_typical-subtyp"/>
</dbReference>
<keyword evidence="1" id="KW-0433">Leucine-rich repeat</keyword>
<dbReference type="PROSITE" id="PS51450">
    <property type="entry name" value="LRR"/>
    <property type="match status" value="1"/>
</dbReference>
<organism evidence="4 5">
    <name type="scientific">Aaosphaeria arxii CBS 175.79</name>
    <dbReference type="NCBI Taxonomy" id="1450172"/>
    <lineage>
        <taxon>Eukaryota</taxon>
        <taxon>Fungi</taxon>
        <taxon>Dikarya</taxon>
        <taxon>Ascomycota</taxon>
        <taxon>Pezizomycotina</taxon>
        <taxon>Dothideomycetes</taxon>
        <taxon>Pleosporomycetidae</taxon>
        <taxon>Pleosporales</taxon>
        <taxon>Pleosporales incertae sedis</taxon>
        <taxon>Aaosphaeria</taxon>
    </lineage>
</organism>
<dbReference type="AlphaFoldDB" id="A0A6A5XLD7"/>
<dbReference type="RefSeq" id="XP_033381966.1">
    <property type="nucleotide sequence ID" value="XM_033528554.1"/>
</dbReference>
<dbReference type="GO" id="GO:0005737">
    <property type="term" value="C:cytoplasm"/>
    <property type="evidence" value="ECO:0007669"/>
    <property type="project" value="TreeGrafter"/>
</dbReference>
<evidence type="ECO:0000313" key="5">
    <source>
        <dbReference type="Proteomes" id="UP000799778"/>
    </source>
</evidence>
<dbReference type="PANTHER" id="PTHR48051">
    <property type="match status" value="1"/>
</dbReference>
<dbReference type="InterPro" id="IPR032675">
    <property type="entry name" value="LRR_dom_sf"/>
</dbReference>
<evidence type="ECO:0000256" key="3">
    <source>
        <dbReference type="SAM" id="MobiDB-lite"/>
    </source>
</evidence>
<dbReference type="InterPro" id="IPR001611">
    <property type="entry name" value="Leu-rich_rpt"/>
</dbReference>
<name>A0A6A5XLD7_9PLEO</name>
<dbReference type="Gene3D" id="3.80.10.10">
    <property type="entry name" value="Ribonuclease Inhibitor"/>
    <property type="match status" value="1"/>
</dbReference>
<keyword evidence="5" id="KW-1185">Reference proteome</keyword>
<feature type="region of interest" description="Disordered" evidence="3">
    <location>
        <begin position="1"/>
        <end position="45"/>
    </location>
</feature>
<proteinExistence type="predicted"/>
<evidence type="ECO:0000256" key="1">
    <source>
        <dbReference type="ARBA" id="ARBA00022614"/>
    </source>
</evidence>
<dbReference type="EMBL" id="ML978071">
    <property type="protein sequence ID" value="KAF2013627.1"/>
    <property type="molecule type" value="Genomic_DNA"/>
</dbReference>
<feature type="compositionally biased region" description="Pro residues" evidence="3">
    <location>
        <begin position="1"/>
        <end position="15"/>
    </location>
</feature>
<keyword evidence="2" id="KW-0677">Repeat</keyword>
<evidence type="ECO:0000313" key="4">
    <source>
        <dbReference type="EMBL" id="KAF2013627.1"/>
    </source>
</evidence>
<dbReference type="Proteomes" id="UP000799778">
    <property type="component" value="Unassembled WGS sequence"/>
</dbReference>